<evidence type="ECO:0008006" key="6">
    <source>
        <dbReference type="Google" id="ProtNLM"/>
    </source>
</evidence>
<comment type="caution">
    <text evidence="5">The sequence shown here is derived from an EMBL/GenBank/DDBJ whole genome shotgun (WGS) entry which is preliminary data.</text>
</comment>
<dbReference type="Gene3D" id="3.40.640.10">
    <property type="entry name" value="Type I PLP-dependent aspartate aminotransferase-like (Major domain)"/>
    <property type="match status" value="1"/>
</dbReference>
<reference evidence="5" key="1">
    <citation type="submission" date="2019-09" db="EMBL/GenBank/DDBJ databases">
        <title>Characterisation of the sponge microbiome using genome-centric metagenomics.</title>
        <authorList>
            <person name="Engelberts J.P."/>
            <person name="Robbins S.J."/>
            <person name="De Goeij J.M."/>
            <person name="Aranda M."/>
            <person name="Bell S.C."/>
            <person name="Webster N.S."/>
        </authorList>
    </citation>
    <scope>NUCLEOTIDE SEQUENCE</scope>
    <source>
        <strain evidence="5">SB0664_bin_27</strain>
    </source>
</reference>
<dbReference type="Pfam" id="PF01041">
    <property type="entry name" value="DegT_DnrJ_EryC1"/>
    <property type="match status" value="1"/>
</dbReference>
<evidence type="ECO:0000313" key="5">
    <source>
        <dbReference type="EMBL" id="MXY92098.1"/>
    </source>
</evidence>
<feature type="modified residue" description="N6-(pyridoxal phosphate)lysine" evidence="2">
    <location>
        <position position="204"/>
    </location>
</feature>
<dbReference type="InterPro" id="IPR000653">
    <property type="entry name" value="DegT/StrS_aminotransferase"/>
</dbReference>
<feature type="compositionally biased region" description="Basic and acidic residues" evidence="4">
    <location>
        <begin position="20"/>
        <end position="30"/>
    </location>
</feature>
<evidence type="ECO:0000256" key="2">
    <source>
        <dbReference type="PIRSR" id="PIRSR000390-2"/>
    </source>
</evidence>
<keyword evidence="2 3" id="KW-0663">Pyridoxal phosphate</keyword>
<feature type="region of interest" description="Disordered" evidence="4">
    <location>
        <begin position="11"/>
        <end position="30"/>
    </location>
</feature>
<comment type="similarity">
    <text evidence="3">Belongs to the DegT/DnrJ/EryC1 family.</text>
</comment>
<dbReference type="AlphaFoldDB" id="A0A6B0YRN9"/>
<dbReference type="GO" id="GO:0030170">
    <property type="term" value="F:pyridoxal phosphate binding"/>
    <property type="evidence" value="ECO:0007669"/>
    <property type="project" value="TreeGrafter"/>
</dbReference>
<evidence type="ECO:0000256" key="3">
    <source>
        <dbReference type="RuleBase" id="RU004508"/>
    </source>
</evidence>
<dbReference type="InterPro" id="IPR015424">
    <property type="entry name" value="PyrdxlP-dep_Trfase"/>
</dbReference>
<dbReference type="InterPro" id="IPR015422">
    <property type="entry name" value="PyrdxlP-dep_Trfase_small"/>
</dbReference>
<dbReference type="Gene3D" id="3.90.1150.10">
    <property type="entry name" value="Aspartate Aminotransferase, domain 1"/>
    <property type="match status" value="1"/>
</dbReference>
<dbReference type="PANTHER" id="PTHR30244">
    <property type="entry name" value="TRANSAMINASE"/>
    <property type="match status" value="1"/>
</dbReference>
<protein>
    <recommendedName>
        <fullName evidence="6">DegT/DnrJ/EryC1/StrS family aminotransferase</fullName>
    </recommendedName>
</protein>
<organism evidence="5">
    <name type="scientific">Caldilineaceae bacterium SB0664_bin_27</name>
    <dbReference type="NCBI Taxonomy" id="2605260"/>
    <lineage>
        <taxon>Bacteria</taxon>
        <taxon>Bacillati</taxon>
        <taxon>Chloroflexota</taxon>
        <taxon>Caldilineae</taxon>
        <taxon>Caldilineales</taxon>
        <taxon>Caldilineaceae</taxon>
    </lineage>
</organism>
<accession>A0A6B0YRN9</accession>
<dbReference type="SUPFAM" id="SSF53383">
    <property type="entry name" value="PLP-dependent transferases"/>
    <property type="match status" value="1"/>
</dbReference>
<dbReference type="GO" id="GO:0008483">
    <property type="term" value="F:transaminase activity"/>
    <property type="evidence" value="ECO:0007669"/>
    <property type="project" value="TreeGrafter"/>
</dbReference>
<dbReference type="InterPro" id="IPR015421">
    <property type="entry name" value="PyrdxlP-dep_Trfase_major"/>
</dbReference>
<gene>
    <name evidence="5" type="ORF">F4Y42_01470</name>
</gene>
<dbReference type="GO" id="GO:0000271">
    <property type="term" value="P:polysaccharide biosynthetic process"/>
    <property type="evidence" value="ECO:0007669"/>
    <property type="project" value="TreeGrafter"/>
</dbReference>
<feature type="active site" description="Proton acceptor" evidence="1">
    <location>
        <position position="204"/>
    </location>
</feature>
<proteinExistence type="inferred from homology"/>
<dbReference type="PANTHER" id="PTHR30244:SF34">
    <property type="entry name" value="DTDP-4-AMINO-4,6-DIDEOXYGALACTOSE TRANSAMINASE"/>
    <property type="match status" value="1"/>
</dbReference>
<name>A0A6B0YRN9_9CHLR</name>
<evidence type="ECO:0000256" key="4">
    <source>
        <dbReference type="SAM" id="MobiDB-lite"/>
    </source>
</evidence>
<dbReference type="PIRSF" id="PIRSF000390">
    <property type="entry name" value="PLP_StrS"/>
    <property type="match status" value="1"/>
</dbReference>
<sequence length="419" mass="45337">MGNSADKLAIDGGTPVREAPLPERGHIGSEERDAVGAYMDKVLATGALGAYQGEEEEAYCTAFAEYLGGGYADAVSSGSAAIYVALLALELEAFSEVIIGPFTDPGGIMPIPLQSMIPMIADSAPGSFNTGPEQVEELISPRTSAIIVPHIAGEPADIGGIMELAGRHGIPVIEDCAQAHGARFKGQLAGSFGDLSAFSTNSGKNHSSGGQGGMVFTRDEALYQSVRRMADRGKPHYLPEGATNMQATLNFNQTDLAAVFGLIQLRKLPEMIERRGAIVGQLIEGTADLEMIELSQTGREVESSYWFIPVEFYPERAACDKETFCESLRAEGLPVTVDYRYGMPHRQSWYTDRRVFGSSGYPWASPLYKGDPDREFPCPNAQAMLKSHFTFSLHENWSTREIDDVVAIFQKVAAAYREG</sequence>
<dbReference type="EMBL" id="VXRG01000015">
    <property type="protein sequence ID" value="MXY92098.1"/>
    <property type="molecule type" value="Genomic_DNA"/>
</dbReference>
<evidence type="ECO:0000256" key="1">
    <source>
        <dbReference type="PIRSR" id="PIRSR000390-1"/>
    </source>
</evidence>